<dbReference type="Proteomes" id="UP000190121">
    <property type="component" value="Unassembled WGS sequence"/>
</dbReference>
<dbReference type="NCBIfam" id="TIGR03915">
    <property type="entry name" value="SAM_7_link_chp"/>
    <property type="match status" value="1"/>
</dbReference>
<sequence length="255" mass="30839">MKLFIYDKTLDGLLCCVFFAYEHKIQPDYIVADTAQRPLLMEACYSIKTDTAKSKRVWRRLEEKLSKIAQNMFLLVWLSELPEVEMLLFRYICKMVDHPKGFEMNFGDEDVVRVKEIAEKVAGESRQMIQFVRFQQTTDNVYFAPIAPRFNILSLIASHFEERYANQQWIVYDTKRNLGLYYDKLSVRYVSFSEEDFEGLRRGKVEKEKLSDEELFYQELWREYFKSTTIRERINLSLQRRHMPKRYWRYLTEIQ</sequence>
<reference evidence="3" key="1">
    <citation type="submission" date="2017-02" db="EMBL/GenBank/DDBJ databases">
        <authorList>
            <person name="Varghese N."/>
            <person name="Submissions S."/>
        </authorList>
    </citation>
    <scope>NUCLEOTIDE SEQUENCE [LARGE SCALE GENOMIC DNA]</scope>
    <source>
        <strain evidence="3">ATCC 51356</strain>
    </source>
</reference>
<proteinExistence type="predicted"/>
<dbReference type="RefSeq" id="WP_078736167.1">
    <property type="nucleotide sequence ID" value="NZ_FUXE01000002.1"/>
</dbReference>
<keyword evidence="3" id="KW-1185">Reference proteome</keyword>
<protein>
    <submittedName>
        <fullName evidence="2">Probable DNA metabolism protein</fullName>
    </submittedName>
</protein>
<dbReference type="OrthoDB" id="5290748at2"/>
<evidence type="ECO:0000313" key="3">
    <source>
        <dbReference type="Proteomes" id="UP000190121"/>
    </source>
</evidence>
<evidence type="ECO:0000259" key="1">
    <source>
        <dbReference type="Pfam" id="PF13566"/>
    </source>
</evidence>
<accession>A0A1T4KX68</accession>
<dbReference type="InterPro" id="IPR023875">
    <property type="entry name" value="DNA_repair_put"/>
</dbReference>
<dbReference type="STRING" id="29524.SAMN02745171_00197"/>
<dbReference type="Pfam" id="PF13566">
    <property type="entry name" value="DUF4130"/>
    <property type="match status" value="1"/>
</dbReference>
<evidence type="ECO:0000313" key="2">
    <source>
        <dbReference type="EMBL" id="SJZ47045.1"/>
    </source>
</evidence>
<dbReference type="EMBL" id="FUXE01000002">
    <property type="protein sequence ID" value="SJZ47045.1"/>
    <property type="molecule type" value="Genomic_DNA"/>
</dbReference>
<gene>
    <name evidence="2" type="ORF">SAMN02745171_00197</name>
</gene>
<dbReference type="InterPro" id="IPR025404">
    <property type="entry name" value="DUF4130"/>
</dbReference>
<feature type="domain" description="DUF4130" evidence="1">
    <location>
        <begin position="83"/>
        <end position="253"/>
    </location>
</feature>
<organism evidence="2 3">
    <name type="scientific">Porphyromonas circumdentaria</name>
    <dbReference type="NCBI Taxonomy" id="29524"/>
    <lineage>
        <taxon>Bacteria</taxon>
        <taxon>Pseudomonadati</taxon>
        <taxon>Bacteroidota</taxon>
        <taxon>Bacteroidia</taxon>
        <taxon>Bacteroidales</taxon>
        <taxon>Porphyromonadaceae</taxon>
        <taxon>Porphyromonas</taxon>
    </lineage>
</organism>
<name>A0A1T4KX68_9PORP</name>
<dbReference type="AlphaFoldDB" id="A0A1T4KX68"/>